<reference evidence="2 3" key="1">
    <citation type="submission" date="2018-08" db="EMBL/GenBank/DDBJ databases">
        <title>Actinomadura jelena sp. nov., a novel Actinomycete isolated from soil in Chad.</title>
        <authorList>
            <person name="Shi L."/>
        </authorList>
    </citation>
    <scope>NUCLEOTIDE SEQUENCE [LARGE SCALE GENOMIC DNA]</scope>
    <source>
        <strain evidence="2 3">NEAU-G17</strain>
    </source>
</reference>
<dbReference type="SMART" id="SM00530">
    <property type="entry name" value="HTH_XRE"/>
    <property type="match status" value="1"/>
</dbReference>
<feature type="domain" description="HTH cro/C1-type" evidence="1">
    <location>
        <begin position="20"/>
        <end position="75"/>
    </location>
</feature>
<dbReference type="Proteomes" id="UP000261811">
    <property type="component" value="Unassembled WGS sequence"/>
</dbReference>
<dbReference type="Pfam" id="PF19054">
    <property type="entry name" value="DUF5753"/>
    <property type="match status" value="1"/>
</dbReference>
<dbReference type="RefSeq" id="WP_117355879.1">
    <property type="nucleotide sequence ID" value="NZ_QURH01000039.1"/>
</dbReference>
<evidence type="ECO:0000313" key="2">
    <source>
        <dbReference type="EMBL" id="RFU43231.1"/>
    </source>
</evidence>
<sequence length="283" mass="30959">MPSSSSSSAQQARQALADQLREVRQAAGLSAKELARRAGWHGNSKVSKIEHGARPASIADVSTWCAVCGVSPERTAELLAEQRSAAGMWLTYQRLNRAGLKRAQQSVRPVYERASLIRSYQARTFPGLIQTAAFTTTTLEQVRLRQGVPLDDVAAAVAERMDRQQLLRRPGRRFIFILEEAVLRYRLAGPAAHAEQLGHLLEVMSMPAVSLGIIPLDADRVRARPAEGFLIFDEDQVSVELVSGYLRLAQPAEVNAYAREFAGLEKAAVYGRSARELVAAALA</sequence>
<dbReference type="SUPFAM" id="SSF47413">
    <property type="entry name" value="lambda repressor-like DNA-binding domains"/>
    <property type="match status" value="1"/>
</dbReference>
<dbReference type="AlphaFoldDB" id="A0A372JT87"/>
<dbReference type="Pfam" id="PF13560">
    <property type="entry name" value="HTH_31"/>
    <property type="match status" value="1"/>
</dbReference>
<organism evidence="2 3">
    <name type="scientific">Actinomadura logoneensis</name>
    <dbReference type="NCBI Taxonomy" id="2293572"/>
    <lineage>
        <taxon>Bacteria</taxon>
        <taxon>Bacillati</taxon>
        <taxon>Actinomycetota</taxon>
        <taxon>Actinomycetes</taxon>
        <taxon>Streptosporangiales</taxon>
        <taxon>Thermomonosporaceae</taxon>
        <taxon>Actinomadura</taxon>
    </lineage>
</organism>
<accession>A0A372JT87</accession>
<evidence type="ECO:0000313" key="3">
    <source>
        <dbReference type="Proteomes" id="UP000261811"/>
    </source>
</evidence>
<evidence type="ECO:0000259" key="1">
    <source>
        <dbReference type="PROSITE" id="PS50943"/>
    </source>
</evidence>
<dbReference type="InterPro" id="IPR043917">
    <property type="entry name" value="DUF5753"/>
</dbReference>
<name>A0A372JT87_9ACTN</name>
<dbReference type="GO" id="GO:0003677">
    <property type="term" value="F:DNA binding"/>
    <property type="evidence" value="ECO:0007669"/>
    <property type="project" value="InterPro"/>
</dbReference>
<protein>
    <submittedName>
        <fullName evidence="2">XRE family transcriptional regulator</fullName>
    </submittedName>
</protein>
<dbReference type="InterPro" id="IPR010982">
    <property type="entry name" value="Lambda_DNA-bd_dom_sf"/>
</dbReference>
<proteinExistence type="predicted"/>
<dbReference type="InterPro" id="IPR001387">
    <property type="entry name" value="Cro/C1-type_HTH"/>
</dbReference>
<dbReference type="CDD" id="cd00093">
    <property type="entry name" value="HTH_XRE"/>
    <property type="match status" value="1"/>
</dbReference>
<dbReference type="Gene3D" id="1.10.260.40">
    <property type="entry name" value="lambda repressor-like DNA-binding domains"/>
    <property type="match status" value="1"/>
</dbReference>
<comment type="caution">
    <text evidence="2">The sequence shown here is derived from an EMBL/GenBank/DDBJ whole genome shotgun (WGS) entry which is preliminary data.</text>
</comment>
<dbReference type="EMBL" id="QURH01000039">
    <property type="protein sequence ID" value="RFU43231.1"/>
    <property type="molecule type" value="Genomic_DNA"/>
</dbReference>
<gene>
    <name evidence="2" type="ORF">DZF91_02400</name>
</gene>
<keyword evidence="3" id="KW-1185">Reference proteome</keyword>
<dbReference type="OrthoDB" id="4966777at2"/>
<dbReference type="PROSITE" id="PS50943">
    <property type="entry name" value="HTH_CROC1"/>
    <property type="match status" value="1"/>
</dbReference>